<keyword evidence="2" id="KW-1185">Reference proteome</keyword>
<reference evidence="3" key="1">
    <citation type="submission" date="2024-02" db="UniProtKB">
        <authorList>
            <consortium name="WormBaseParasite"/>
        </authorList>
    </citation>
    <scope>IDENTIFICATION</scope>
</reference>
<sequence>MVRNKEKEETTQSNDTKMPDVLKERLTKRDVSKRNMNKALKDNQIIKNNAEIPSGSKTTSSDVKKALKRRKMKSEDDLDCDDLLAEFQAEILLNEEQEPSSPPSHSPLMSPISEPIGTFDNNFGLRDFGIEIYSFPLPEAELGRFMVHDTYEWSSTVPGAKMRVREALHNRNLTTADHPPEMLSRFNMIWNEFKRYPKKDRKMHLLVAKQLVDLIRCSIGPNFLPEANVLSRLLHDIAIPNYADESRLDEQIFLLLQSFLTSSPPCSVTLRYYWLQVLSKSNCDYFGKEIVQKTARKNDPSSGTINDLNSRAQSFRKLVLQAFGATNVSSDPKSKDPPLPSPTLQSLLVDILEADLWSCQLMGAKEKYSKTENLDYHSALKCIPLAYLLFYDPEKRMCDFNTEAKKVLNAFARLIENEEDPCARETAARMLALSLEGVYWYGANVFKHHELLIDGIPKSLRVDVQMVGRKLDGLTKSQVQELLPLKWIQSCIYARE</sequence>
<feature type="region of interest" description="Disordered" evidence="1">
    <location>
        <begin position="1"/>
        <end position="63"/>
    </location>
</feature>
<dbReference type="AlphaFoldDB" id="A0AAF3ESG7"/>
<evidence type="ECO:0000256" key="1">
    <source>
        <dbReference type="SAM" id="MobiDB-lite"/>
    </source>
</evidence>
<feature type="compositionally biased region" description="Basic and acidic residues" evidence="1">
    <location>
        <begin position="1"/>
        <end position="10"/>
    </location>
</feature>
<dbReference type="WBParaSite" id="MBELARI_LOCUS17082">
    <property type="protein sequence ID" value="MBELARI_LOCUS17082"/>
    <property type="gene ID" value="MBELARI_LOCUS17082"/>
</dbReference>
<evidence type="ECO:0000313" key="2">
    <source>
        <dbReference type="Proteomes" id="UP000887575"/>
    </source>
</evidence>
<organism evidence="2 3">
    <name type="scientific">Mesorhabditis belari</name>
    <dbReference type="NCBI Taxonomy" id="2138241"/>
    <lineage>
        <taxon>Eukaryota</taxon>
        <taxon>Metazoa</taxon>
        <taxon>Ecdysozoa</taxon>
        <taxon>Nematoda</taxon>
        <taxon>Chromadorea</taxon>
        <taxon>Rhabditida</taxon>
        <taxon>Rhabditina</taxon>
        <taxon>Rhabditomorpha</taxon>
        <taxon>Rhabditoidea</taxon>
        <taxon>Rhabditidae</taxon>
        <taxon>Mesorhabditinae</taxon>
        <taxon>Mesorhabditis</taxon>
    </lineage>
</organism>
<dbReference type="Proteomes" id="UP000887575">
    <property type="component" value="Unassembled WGS sequence"/>
</dbReference>
<name>A0AAF3ESG7_9BILA</name>
<protein>
    <submittedName>
        <fullName evidence="3">Uncharacterized protein</fullName>
    </submittedName>
</protein>
<evidence type="ECO:0000313" key="3">
    <source>
        <dbReference type="WBParaSite" id="MBELARI_LOCUS17082"/>
    </source>
</evidence>
<accession>A0AAF3ESG7</accession>
<proteinExistence type="predicted"/>
<feature type="compositionally biased region" description="Basic and acidic residues" evidence="1">
    <location>
        <begin position="17"/>
        <end position="33"/>
    </location>
</feature>